<evidence type="ECO:0000256" key="3">
    <source>
        <dbReference type="ARBA" id="ARBA00023002"/>
    </source>
</evidence>
<evidence type="ECO:0000256" key="2">
    <source>
        <dbReference type="ARBA" id="ARBA00022857"/>
    </source>
</evidence>
<dbReference type="InterPro" id="IPR002347">
    <property type="entry name" value="SDR_fam"/>
</dbReference>
<dbReference type="Pfam" id="PF00106">
    <property type="entry name" value="adh_short"/>
    <property type="match status" value="1"/>
</dbReference>
<proteinExistence type="inferred from homology"/>
<dbReference type="SUPFAM" id="SSF51735">
    <property type="entry name" value="NAD(P)-binding Rossmann-fold domains"/>
    <property type="match status" value="1"/>
</dbReference>
<protein>
    <submittedName>
        <fullName evidence="4">Uncharacterized protein</fullName>
    </submittedName>
</protein>
<name>A0AAD5T448_9FUNG</name>
<accession>A0AAD5T448</accession>
<keyword evidence="3" id="KW-0560">Oxidoreductase</keyword>
<evidence type="ECO:0000313" key="4">
    <source>
        <dbReference type="EMBL" id="KAJ3118425.1"/>
    </source>
</evidence>
<comment type="caution">
    <text evidence="4">The sequence shown here is derived from an EMBL/GenBank/DDBJ whole genome shotgun (WGS) entry which is preliminary data.</text>
</comment>
<dbReference type="PANTHER" id="PTHR43669:SF3">
    <property type="entry name" value="ALCOHOL DEHYDROGENASE, PUTATIVE (AFU_ORTHOLOGUE AFUA_3G03445)-RELATED"/>
    <property type="match status" value="1"/>
</dbReference>
<comment type="similarity">
    <text evidence="1">Belongs to the short-chain dehydrogenases/reductases (SDR) family.</text>
</comment>
<evidence type="ECO:0000313" key="5">
    <source>
        <dbReference type="Proteomes" id="UP001211907"/>
    </source>
</evidence>
<dbReference type="AlphaFoldDB" id="A0AAD5T448"/>
<dbReference type="PROSITE" id="PS00061">
    <property type="entry name" value="ADH_SHORT"/>
    <property type="match status" value="1"/>
</dbReference>
<dbReference type="PANTHER" id="PTHR43669">
    <property type="entry name" value="5-KETO-D-GLUCONATE 5-REDUCTASE"/>
    <property type="match status" value="1"/>
</dbReference>
<keyword evidence="2" id="KW-0521">NADP</keyword>
<organism evidence="4 5">
    <name type="scientific">Physocladia obscura</name>
    <dbReference type="NCBI Taxonomy" id="109957"/>
    <lineage>
        <taxon>Eukaryota</taxon>
        <taxon>Fungi</taxon>
        <taxon>Fungi incertae sedis</taxon>
        <taxon>Chytridiomycota</taxon>
        <taxon>Chytridiomycota incertae sedis</taxon>
        <taxon>Chytridiomycetes</taxon>
        <taxon>Chytridiales</taxon>
        <taxon>Chytriomycetaceae</taxon>
        <taxon>Physocladia</taxon>
    </lineage>
</organism>
<evidence type="ECO:0000256" key="1">
    <source>
        <dbReference type="ARBA" id="ARBA00006484"/>
    </source>
</evidence>
<sequence>MSSWLTQNRTIVITGGATGIGLALTRRFAKDGNKVIMVGRRQAVLDAVVAEFSDYKVESLCADVETESGRVALYEQIIAKYPEVSVLVNNAGIGRLIDFASGLEWKSVVSEYDINLHAPIHLSMLFAKRWVDTNTDSVIASVTSGLAYYPASYTPVYCSSKAALHSIVWSMRHQFKNKPIKVIEIIPPLVATDFNPPQVSTFGANLDEFAEDIYGKLKNGEEEVAFGTAEERRALYNAAFSTRFNELNK</sequence>
<reference evidence="4" key="1">
    <citation type="submission" date="2020-05" db="EMBL/GenBank/DDBJ databases">
        <title>Phylogenomic resolution of chytrid fungi.</title>
        <authorList>
            <person name="Stajich J.E."/>
            <person name="Amses K."/>
            <person name="Simmons R."/>
            <person name="Seto K."/>
            <person name="Myers J."/>
            <person name="Bonds A."/>
            <person name="Quandt C.A."/>
            <person name="Barry K."/>
            <person name="Liu P."/>
            <person name="Grigoriev I."/>
            <person name="Longcore J.E."/>
            <person name="James T.Y."/>
        </authorList>
    </citation>
    <scope>NUCLEOTIDE SEQUENCE</scope>
    <source>
        <strain evidence="4">JEL0513</strain>
    </source>
</reference>
<keyword evidence="5" id="KW-1185">Reference proteome</keyword>
<dbReference type="Proteomes" id="UP001211907">
    <property type="component" value="Unassembled WGS sequence"/>
</dbReference>
<gene>
    <name evidence="4" type="ORF">HK100_000612</name>
</gene>
<dbReference type="GO" id="GO:0016491">
    <property type="term" value="F:oxidoreductase activity"/>
    <property type="evidence" value="ECO:0007669"/>
    <property type="project" value="UniProtKB-KW"/>
</dbReference>
<dbReference type="InterPro" id="IPR036291">
    <property type="entry name" value="NAD(P)-bd_dom_sf"/>
</dbReference>
<dbReference type="EMBL" id="JADGJH010001122">
    <property type="protein sequence ID" value="KAJ3118425.1"/>
    <property type="molecule type" value="Genomic_DNA"/>
</dbReference>
<dbReference type="Gene3D" id="3.40.50.720">
    <property type="entry name" value="NAD(P)-binding Rossmann-like Domain"/>
    <property type="match status" value="1"/>
</dbReference>
<dbReference type="InterPro" id="IPR020904">
    <property type="entry name" value="Sc_DH/Rdtase_CS"/>
</dbReference>
<dbReference type="PRINTS" id="PR00081">
    <property type="entry name" value="GDHRDH"/>
</dbReference>